<organism evidence="1 2">
    <name type="scientific">Alcanivorax sediminis</name>
    <dbReference type="NCBI Taxonomy" id="2663008"/>
    <lineage>
        <taxon>Bacteria</taxon>
        <taxon>Pseudomonadati</taxon>
        <taxon>Pseudomonadota</taxon>
        <taxon>Gammaproteobacteria</taxon>
        <taxon>Oceanospirillales</taxon>
        <taxon>Alcanivoracaceae</taxon>
        <taxon>Alcanivorax</taxon>
    </lineage>
</organism>
<protein>
    <submittedName>
        <fullName evidence="1">Nucleotidyl transferase AbiEii/AbiGii toxin family protein</fullName>
    </submittedName>
</protein>
<reference evidence="1 2" key="1">
    <citation type="submission" date="2019-10" db="EMBL/GenBank/DDBJ databases">
        <title>Alcanivorax sp.PA15-N-34 draft genome sequence.</title>
        <authorList>
            <person name="Liao X."/>
            <person name="Shao Z."/>
        </authorList>
    </citation>
    <scope>NUCLEOTIDE SEQUENCE [LARGE SCALE GENOMIC DNA]</scope>
    <source>
        <strain evidence="1 2">PA15-N-34</strain>
    </source>
</reference>
<keyword evidence="2" id="KW-1185">Reference proteome</keyword>
<dbReference type="InterPro" id="IPR014942">
    <property type="entry name" value="AbiEii"/>
</dbReference>
<dbReference type="Proteomes" id="UP000469421">
    <property type="component" value="Unassembled WGS sequence"/>
</dbReference>
<evidence type="ECO:0000313" key="1">
    <source>
        <dbReference type="EMBL" id="MQX52371.1"/>
    </source>
</evidence>
<accession>A0A6N7LVP2</accession>
<dbReference type="EMBL" id="WIRE01000001">
    <property type="protein sequence ID" value="MQX52371.1"/>
    <property type="molecule type" value="Genomic_DNA"/>
</dbReference>
<sequence length="305" mass="33943">MDRASPYYRQVQLLIRVLPFVFQEDCFALKGGTAINLFVRDFPRLSVDIDLVYLPDKGRDEALSDIRRALDTVADSIVEALEGVTVTRSYQDKSDALRLIVSQEKASVKIELSPVLRGTVYPPETRSVVETVEDEFGFAEVPVVALADLYAGKLCAALDRQHPRDWFDVMLLARNEGVTEALRKAFLVYLVSHSRPMEELLAPNWKEQGALFESEFRGMAFVAAELAEMQAAVEDVLDAILAGLTEEERRFLCSIYESEPDWSLLGLEGVSSLPAVGWKLRNVARMDAGKRAASLGKLKEVLGGE</sequence>
<comment type="caution">
    <text evidence="1">The sequence shown here is derived from an EMBL/GenBank/DDBJ whole genome shotgun (WGS) entry which is preliminary data.</text>
</comment>
<name>A0A6N7LVP2_9GAMM</name>
<gene>
    <name evidence="1" type="ORF">GFN93_03865</name>
</gene>
<keyword evidence="1" id="KW-0808">Transferase</keyword>
<dbReference type="GO" id="GO:0016740">
    <property type="term" value="F:transferase activity"/>
    <property type="evidence" value="ECO:0007669"/>
    <property type="project" value="UniProtKB-KW"/>
</dbReference>
<evidence type="ECO:0000313" key="2">
    <source>
        <dbReference type="Proteomes" id="UP000469421"/>
    </source>
</evidence>
<dbReference type="RefSeq" id="WP_153499084.1">
    <property type="nucleotide sequence ID" value="NZ_WIRE01000001.1"/>
</dbReference>
<proteinExistence type="predicted"/>
<dbReference type="AlphaFoldDB" id="A0A6N7LVP2"/>
<dbReference type="Pfam" id="PF08843">
    <property type="entry name" value="AbiEii"/>
    <property type="match status" value="1"/>
</dbReference>
<dbReference type="Gene3D" id="3.10.450.620">
    <property type="entry name" value="JHP933, nucleotidyltransferase-like core domain"/>
    <property type="match status" value="1"/>
</dbReference>